<evidence type="ECO:0000256" key="4">
    <source>
        <dbReference type="ARBA" id="ARBA00011901"/>
    </source>
</evidence>
<gene>
    <name evidence="11" type="ordered locus">Galf_0794</name>
</gene>
<dbReference type="STRING" id="395494.Galf_0794"/>
<feature type="domain" description="MurNAc-LAA" evidence="10">
    <location>
        <begin position="251"/>
        <end position="406"/>
    </location>
</feature>
<dbReference type="Pfam" id="PF01520">
    <property type="entry name" value="Amidase_3"/>
    <property type="match status" value="1"/>
</dbReference>
<evidence type="ECO:0000256" key="2">
    <source>
        <dbReference type="ARBA" id="ARBA00004418"/>
    </source>
</evidence>
<keyword evidence="12" id="KW-1185">Reference proteome</keyword>
<dbReference type="HOGENOM" id="CLU_014322_2_3_4"/>
<reference evidence="11 12" key="1">
    <citation type="submission" date="2010-08" db="EMBL/GenBank/DDBJ databases">
        <title>Complete sequence of Gallionella capsiferriformans ES-2.</title>
        <authorList>
            <consortium name="US DOE Joint Genome Institute"/>
            <person name="Lucas S."/>
            <person name="Copeland A."/>
            <person name="Lapidus A."/>
            <person name="Cheng J.-F."/>
            <person name="Bruce D."/>
            <person name="Goodwin L."/>
            <person name="Pitluck S."/>
            <person name="Chertkov O."/>
            <person name="Davenport K.W."/>
            <person name="Detter J.C."/>
            <person name="Han C."/>
            <person name="Tapia R."/>
            <person name="Land M."/>
            <person name="Hauser L."/>
            <person name="Chang Y.-J."/>
            <person name="Jeffries C."/>
            <person name="Kyrpides N."/>
            <person name="Ivanova N."/>
            <person name="Mikhailova N."/>
            <person name="Shelobolina E.S."/>
            <person name="Picardal F."/>
            <person name="Roden E."/>
            <person name="Emerson D."/>
            <person name="Woyke T."/>
        </authorList>
    </citation>
    <scope>NUCLEOTIDE SEQUENCE [LARGE SCALE GENOMIC DNA]</scope>
    <source>
        <strain evidence="11 12">ES-2</strain>
    </source>
</reference>
<dbReference type="CDD" id="cd02696">
    <property type="entry name" value="MurNAc-LAA"/>
    <property type="match status" value="1"/>
</dbReference>
<dbReference type="SMART" id="SM00646">
    <property type="entry name" value="Ami_3"/>
    <property type="match status" value="1"/>
</dbReference>
<evidence type="ECO:0000256" key="3">
    <source>
        <dbReference type="ARBA" id="ARBA00010860"/>
    </source>
</evidence>
<evidence type="ECO:0000256" key="1">
    <source>
        <dbReference type="ARBA" id="ARBA00001561"/>
    </source>
</evidence>
<evidence type="ECO:0000256" key="9">
    <source>
        <dbReference type="ARBA" id="ARBA00074581"/>
    </source>
</evidence>
<dbReference type="RefSeq" id="WP_013292771.1">
    <property type="nucleotide sequence ID" value="NC_014394.1"/>
</dbReference>
<dbReference type="PANTHER" id="PTHR30404:SF0">
    <property type="entry name" value="N-ACETYLMURAMOYL-L-ALANINE AMIDASE AMIC"/>
    <property type="match status" value="1"/>
</dbReference>
<dbReference type="GO" id="GO:0030288">
    <property type="term" value="C:outer membrane-bounded periplasmic space"/>
    <property type="evidence" value="ECO:0007669"/>
    <property type="project" value="TreeGrafter"/>
</dbReference>
<dbReference type="KEGG" id="gca:Galf_0794"/>
<protein>
    <recommendedName>
        <fullName evidence="9">N-acetylmuramoyl-L-alanine amidase AmiC</fullName>
        <ecNumber evidence="4">3.5.1.28</ecNumber>
    </recommendedName>
</protein>
<dbReference type="InterPro" id="IPR050695">
    <property type="entry name" value="N-acetylmuramoyl_amidase_3"/>
</dbReference>
<dbReference type="GO" id="GO:0009253">
    <property type="term" value="P:peptidoglycan catabolic process"/>
    <property type="evidence" value="ECO:0007669"/>
    <property type="project" value="InterPro"/>
</dbReference>
<dbReference type="FunFam" id="3.40.630.40:FF:000001">
    <property type="entry name" value="N-acetylmuramoyl-L-alanine amidase"/>
    <property type="match status" value="1"/>
</dbReference>
<evidence type="ECO:0000259" key="10">
    <source>
        <dbReference type="SMART" id="SM00646"/>
    </source>
</evidence>
<accession>D9SDS3</accession>
<evidence type="ECO:0000256" key="5">
    <source>
        <dbReference type="ARBA" id="ARBA00022729"/>
    </source>
</evidence>
<proteinExistence type="inferred from homology"/>
<evidence type="ECO:0000256" key="7">
    <source>
        <dbReference type="ARBA" id="ARBA00022801"/>
    </source>
</evidence>
<dbReference type="EMBL" id="CP002159">
    <property type="protein sequence ID" value="ADL54830.1"/>
    <property type="molecule type" value="Genomic_DNA"/>
</dbReference>
<organism evidence="11 12">
    <name type="scientific">Gallionella capsiferriformans (strain ES-2)</name>
    <name type="common">Gallionella ferruginea capsiferriformans (strain ES-2)</name>
    <dbReference type="NCBI Taxonomy" id="395494"/>
    <lineage>
        <taxon>Bacteria</taxon>
        <taxon>Pseudomonadati</taxon>
        <taxon>Pseudomonadota</taxon>
        <taxon>Betaproteobacteria</taxon>
        <taxon>Nitrosomonadales</taxon>
        <taxon>Gallionellaceae</taxon>
        <taxon>Gallionella</taxon>
    </lineage>
</organism>
<sequence>MFKAVINSRLQYYVQGLLTAAFLLWQIPALAAIDITATRVWPAQDYTRLTIESKQAIRHTIFSVENPDRLVVDLEDVELGDTLKQLTGKLSRDDPYIKSVRVARFKPGIVRLVLDLKGQVKPQLFDLNPVGEYGYRLVLDVYPAVATDPMMALLDQAQPASPAAKTPGNVEPEAAPLAKPVPELRARTLIIAIDAGHGGEDPGARGARGSHEKDVTLAIARRLCALVNETPNMRGILIRDGDYFIPLGVRVVKARKARADLFVSIHADAFIKPDAHGSSVFALSEHGATSTAARWLAKKENEADLIGGINIAVKDPYLARTLLDLSQTATISDSLRLAKHVLGELNDINDLHSGHVEQAGFAVLKSPDIPSILVETAFISNPGEEAKLNDENYQTKLANAVLGGIKRYFAQNPALSRHNIAQLTRMTAP</sequence>
<dbReference type="PANTHER" id="PTHR30404">
    <property type="entry name" value="N-ACETYLMURAMOYL-L-ALANINE AMIDASE"/>
    <property type="match status" value="1"/>
</dbReference>
<dbReference type="EC" id="3.5.1.28" evidence="4"/>
<evidence type="ECO:0000313" key="11">
    <source>
        <dbReference type="EMBL" id="ADL54830.1"/>
    </source>
</evidence>
<dbReference type="InterPro" id="IPR021731">
    <property type="entry name" value="AMIN_dom"/>
</dbReference>
<evidence type="ECO:0000313" key="12">
    <source>
        <dbReference type="Proteomes" id="UP000001235"/>
    </source>
</evidence>
<dbReference type="eggNOG" id="COG0860">
    <property type="taxonomic scope" value="Bacteria"/>
</dbReference>
<keyword evidence="6" id="KW-0574">Periplasm</keyword>
<dbReference type="GO" id="GO:0071555">
    <property type="term" value="P:cell wall organization"/>
    <property type="evidence" value="ECO:0007669"/>
    <property type="project" value="UniProtKB-KW"/>
</dbReference>
<keyword evidence="8" id="KW-0961">Cell wall biogenesis/degradation</keyword>
<dbReference type="InterPro" id="IPR002508">
    <property type="entry name" value="MurNAc-LAA_cat"/>
</dbReference>
<dbReference type="OrthoDB" id="9806267at2"/>
<dbReference type="AlphaFoldDB" id="D9SDS3"/>
<comment type="catalytic activity">
    <reaction evidence="1">
        <text>Hydrolyzes the link between N-acetylmuramoyl residues and L-amino acid residues in certain cell-wall glycopeptides.</text>
        <dbReference type="EC" id="3.5.1.28"/>
    </reaction>
</comment>
<dbReference type="GO" id="GO:0008745">
    <property type="term" value="F:N-acetylmuramoyl-L-alanine amidase activity"/>
    <property type="evidence" value="ECO:0007669"/>
    <property type="project" value="UniProtKB-EC"/>
</dbReference>
<dbReference type="SUPFAM" id="SSF53187">
    <property type="entry name" value="Zn-dependent exopeptidases"/>
    <property type="match status" value="1"/>
</dbReference>
<comment type="similarity">
    <text evidence="3">Belongs to the N-acetylmuramoyl-L-alanine amidase 3 family.</text>
</comment>
<name>D9SDS3_GALCS</name>
<keyword evidence="5" id="KW-0732">Signal</keyword>
<keyword evidence="7 11" id="KW-0378">Hydrolase</keyword>
<dbReference type="Gene3D" id="2.60.40.3500">
    <property type="match status" value="1"/>
</dbReference>
<evidence type="ECO:0000256" key="8">
    <source>
        <dbReference type="ARBA" id="ARBA00023316"/>
    </source>
</evidence>
<dbReference type="Proteomes" id="UP000001235">
    <property type="component" value="Chromosome"/>
</dbReference>
<comment type="subcellular location">
    <subcellularLocation>
        <location evidence="2">Periplasm</location>
    </subcellularLocation>
</comment>
<dbReference type="Pfam" id="PF11741">
    <property type="entry name" value="AMIN"/>
    <property type="match status" value="1"/>
</dbReference>
<dbReference type="Gene3D" id="3.40.630.40">
    <property type="entry name" value="Zn-dependent exopeptidases"/>
    <property type="match status" value="1"/>
</dbReference>
<evidence type="ECO:0000256" key="6">
    <source>
        <dbReference type="ARBA" id="ARBA00022764"/>
    </source>
</evidence>